<dbReference type="OrthoDB" id="1306014at2759"/>
<dbReference type="InterPro" id="IPR003656">
    <property type="entry name" value="Znf_BED"/>
</dbReference>
<dbReference type="AlphaFoldDB" id="A0A8H6NWH4"/>
<protein>
    <recommendedName>
        <fullName evidence="8">BED-type domain-containing protein</fullName>
    </recommendedName>
</protein>
<evidence type="ECO:0000256" key="2">
    <source>
        <dbReference type="ARBA" id="ARBA00022723"/>
    </source>
</evidence>
<feature type="compositionally biased region" description="Pro residues" evidence="7">
    <location>
        <begin position="219"/>
        <end position="228"/>
    </location>
</feature>
<keyword evidence="5" id="KW-0539">Nucleus</keyword>
<dbReference type="PANTHER" id="PTHR23215:SF0">
    <property type="entry name" value="BUB3-INTERACTING AND GLEBS MOTIF-CONTAINING PROTEIN ZNF207"/>
    <property type="match status" value="1"/>
</dbReference>
<evidence type="ECO:0000256" key="6">
    <source>
        <dbReference type="PROSITE-ProRule" id="PRU00027"/>
    </source>
</evidence>
<dbReference type="GO" id="GO:0005634">
    <property type="term" value="C:nucleus"/>
    <property type="evidence" value="ECO:0007669"/>
    <property type="project" value="UniProtKB-SubCell"/>
</dbReference>
<feature type="domain" description="BED-type" evidence="8">
    <location>
        <begin position="13"/>
        <end position="94"/>
    </location>
</feature>
<feature type="compositionally biased region" description="Basic and acidic residues" evidence="7">
    <location>
        <begin position="326"/>
        <end position="339"/>
    </location>
</feature>
<dbReference type="GO" id="GO:0003677">
    <property type="term" value="F:DNA binding"/>
    <property type="evidence" value="ECO:0007669"/>
    <property type="project" value="InterPro"/>
</dbReference>
<sequence>MGKKKRGHPDVEDVLARPWCYYCERDFEDLKLLISHQKAKHFKCDRCGRRLNTAGGSSNLRCLIVLVRRWLTFPSPLGLSVHLNQVHKETLTQVENALPNRQGLDVEIFGMEGIPQDILDQHRNRIIQNFYQAQEDRRIATGNPLPGQSKPPRKKLKIETPEELKARLAEHRAKLAAGGSTGSPANGAPASASPGAFNNSPYPPPQAAPYGAPEQTYPPGGPGAPPYPQQGYPPGNYNGFSASSLPARPSSGLQATPGLPQRPPQYGGQLWNGPGAPPPGYAGASTVDDLVSGAAHQGDEIDELIRRAESGIKAPKKPEDEAEEAAGEKKSKKDKDKNVRMVYADTEVSPEERMAQLSRYAWVPPVS</sequence>
<dbReference type="EMBL" id="WIGM01000033">
    <property type="protein sequence ID" value="KAF6843714.1"/>
    <property type="molecule type" value="Genomic_DNA"/>
</dbReference>
<gene>
    <name evidence="9" type="ORF">CMUS01_01821</name>
</gene>
<evidence type="ECO:0000256" key="7">
    <source>
        <dbReference type="SAM" id="MobiDB-lite"/>
    </source>
</evidence>
<feature type="region of interest" description="Disordered" evidence="7">
    <location>
        <begin position="135"/>
        <end position="159"/>
    </location>
</feature>
<feature type="compositionally biased region" description="Basic and acidic residues" evidence="7">
    <location>
        <begin position="297"/>
        <end position="310"/>
    </location>
</feature>
<dbReference type="InterPro" id="IPR013087">
    <property type="entry name" value="Znf_C2H2_type"/>
</dbReference>
<keyword evidence="4" id="KW-0862">Zinc</keyword>
<keyword evidence="2" id="KW-0479">Metal-binding</keyword>
<proteinExistence type="predicted"/>
<dbReference type="PROSITE" id="PS50808">
    <property type="entry name" value="ZF_BED"/>
    <property type="match status" value="1"/>
</dbReference>
<evidence type="ECO:0000313" key="9">
    <source>
        <dbReference type="EMBL" id="KAF6843714.1"/>
    </source>
</evidence>
<dbReference type="GO" id="GO:0008270">
    <property type="term" value="F:zinc ion binding"/>
    <property type="evidence" value="ECO:0007669"/>
    <property type="project" value="UniProtKB-KW"/>
</dbReference>
<evidence type="ECO:0000256" key="4">
    <source>
        <dbReference type="ARBA" id="ARBA00022833"/>
    </source>
</evidence>
<feature type="compositionally biased region" description="Low complexity" evidence="7">
    <location>
        <begin position="229"/>
        <end position="239"/>
    </location>
</feature>
<dbReference type="PANTHER" id="PTHR23215">
    <property type="entry name" value="ZINC FINGER PROTEIN 207"/>
    <property type="match status" value="1"/>
</dbReference>
<feature type="compositionally biased region" description="Low complexity" evidence="7">
    <location>
        <begin position="177"/>
        <end position="200"/>
    </location>
</feature>
<comment type="caution">
    <text evidence="9">The sequence shown here is derived from an EMBL/GenBank/DDBJ whole genome shotgun (WGS) entry which is preliminary data.</text>
</comment>
<comment type="subcellular location">
    <subcellularLocation>
        <location evidence="1">Nucleus</location>
    </subcellularLocation>
</comment>
<dbReference type="PROSITE" id="PS00028">
    <property type="entry name" value="ZINC_FINGER_C2H2_1"/>
    <property type="match status" value="1"/>
</dbReference>
<reference evidence="9" key="1">
    <citation type="journal article" date="2020" name="Phytopathology">
        <title>Genome Sequence Resources of Colletotrichum truncatum, C. plurivorum, C. musicola, and C. sojae: Four Species Pathogenic to Soybean (Glycine max).</title>
        <authorList>
            <person name="Rogerio F."/>
            <person name="Boufleur T.R."/>
            <person name="Ciampi-Guillardi M."/>
            <person name="Sukno S.A."/>
            <person name="Thon M.R."/>
            <person name="Massola Junior N.S."/>
            <person name="Baroncelli R."/>
        </authorList>
    </citation>
    <scope>NUCLEOTIDE SEQUENCE</scope>
    <source>
        <strain evidence="9">LFN0074</strain>
    </source>
</reference>
<name>A0A8H6NWH4_9PEZI</name>
<evidence type="ECO:0000256" key="1">
    <source>
        <dbReference type="ARBA" id="ARBA00004123"/>
    </source>
</evidence>
<dbReference type="CDD" id="cd20908">
    <property type="entry name" value="SUF4-like"/>
    <property type="match status" value="1"/>
</dbReference>
<keyword evidence="3 6" id="KW-0863">Zinc-finger</keyword>
<accession>A0A8H6NWH4</accession>
<evidence type="ECO:0000256" key="3">
    <source>
        <dbReference type="ARBA" id="ARBA00022771"/>
    </source>
</evidence>
<dbReference type="Proteomes" id="UP000639643">
    <property type="component" value="Unassembled WGS sequence"/>
</dbReference>
<feature type="region of interest" description="Disordered" evidence="7">
    <location>
        <begin position="177"/>
        <end position="354"/>
    </location>
</feature>
<evidence type="ECO:0000313" key="10">
    <source>
        <dbReference type="Proteomes" id="UP000639643"/>
    </source>
</evidence>
<keyword evidence="10" id="KW-1185">Reference proteome</keyword>
<organism evidence="9 10">
    <name type="scientific">Colletotrichum musicola</name>
    <dbReference type="NCBI Taxonomy" id="2175873"/>
    <lineage>
        <taxon>Eukaryota</taxon>
        <taxon>Fungi</taxon>
        <taxon>Dikarya</taxon>
        <taxon>Ascomycota</taxon>
        <taxon>Pezizomycotina</taxon>
        <taxon>Sordariomycetes</taxon>
        <taxon>Hypocreomycetidae</taxon>
        <taxon>Glomerellales</taxon>
        <taxon>Glomerellaceae</taxon>
        <taxon>Colletotrichum</taxon>
        <taxon>Colletotrichum orchidearum species complex</taxon>
    </lineage>
</organism>
<evidence type="ECO:0000259" key="8">
    <source>
        <dbReference type="PROSITE" id="PS50808"/>
    </source>
</evidence>
<evidence type="ECO:0000256" key="5">
    <source>
        <dbReference type="ARBA" id="ARBA00023242"/>
    </source>
</evidence>